<dbReference type="EMBL" id="JACHON010000001">
    <property type="protein sequence ID" value="MBB6511936.1"/>
    <property type="molecule type" value="Genomic_DNA"/>
</dbReference>
<evidence type="ECO:0000259" key="2">
    <source>
        <dbReference type="Pfam" id="PF13490"/>
    </source>
</evidence>
<organism evidence="3 4">
    <name type="scientific">Gracilibacillus halotolerans</name>
    <dbReference type="NCBI Taxonomy" id="74386"/>
    <lineage>
        <taxon>Bacteria</taxon>
        <taxon>Bacillati</taxon>
        <taxon>Bacillota</taxon>
        <taxon>Bacilli</taxon>
        <taxon>Bacillales</taxon>
        <taxon>Bacillaceae</taxon>
        <taxon>Gracilibacillus</taxon>
    </lineage>
</organism>
<protein>
    <recommendedName>
        <fullName evidence="2">Putative zinc-finger domain-containing protein</fullName>
    </recommendedName>
</protein>
<keyword evidence="1" id="KW-1133">Transmembrane helix</keyword>
<dbReference type="Pfam" id="PF13490">
    <property type="entry name" value="zf-HC2"/>
    <property type="match status" value="1"/>
</dbReference>
<keyword evidence="4" id="KW-1185">Reference proteome</keyword>
<reference evidence="3 4" key="1">
    <citation type="submission" date="2020-08" db="EMBL/GenBank/DDBJ databases">
        <title>Genomic Encyclopedia of Type Strains, Phase IV (KMG-IV): sequencing the most valuable type-strain genomes for metagenomic binning, comparative biology and taxonomic classification.</title>
        <authorList>
            <person name="Goeker M."/>
        </authorList>
    </citation>
    <scope>NUCLEOTIDE SEQUENCE [LARGE SCALE GENOMIC DNA]</scope>
    <source>
        <strain evidence="3 4">DSM 11805</strain>
    </source>
</reference>
<name>A0A841RKC6_9BACI</name>
<feature type="domain" description="Putative zinc-finger" evidence="2">
    <location>
        <begin position="6"/>
        <end position="40"/>
    </location>
</feature>
<sequence length="218" mass="25543">MERVNCNIIQDVLPLYVDDIVSKETKEMVDAHVIECETCRKELDMMKEKLFLPIENKSPQLQKISKQWRKKKSIVSLISVIGTAVVLIGIFSYLIYFETVIPYDEDLIQIERYGDELTTHYFGESYATFHSTHPFSLEVKGEKKNIIFIYYTKTIVDSPTRNIFNTENHQVEDEYISVLPESEKTDAVYYVDYDNKKVTSGEESWESILERAVLIWEK</sequence>
<evidence type="ECO:0000256" key="1">
    <source>
        <dbReference type="SAM" id="Phobius"/>
    </source>
</evidence>
<accession>A0A841RKC6</accession>
<proteinExistence type="predicted"/>
<keyword evidence="1" id="KW-0812">Transmembrane</keyword>
<evidence type="ECO:0000313" key="4">
    <source>
        <dbReference type="Proteomes" id="UP000572212"/>
    </source>
</evidence>
<keyword evidence="1" id="KW-0472">Membrane</keyword>
<dbReference type="InterPro" id="IPR027383">
    <property type="entry name" value="Znf_put"/>
</dbReference>
<feature type="transmembrane region" description="Helical" evidence="1">
    <location>
        <begin position="74"/>
        <end position="96"/>
    </location>
</feature>
<evidence type="ECO:0000313" key="3">
    <source>
        <dbReference type="EMBL" id="MBB6511936.1"/>
    </source>
</evidence>
<dbReference type="RefSeq" id="WP_184244592.1">
    <property type="nucleotide sequence ID" value="NZ_BAAACU010000022.1"/>
</dbReference>
<dbReference type="AlphaFoldDB" id="A0A841RKC6"/>
<comment type="caution">
    <text evidence="3">The sequence shown here is derived from an EMBL/GenBank/DDBJ whole genome shotgun (WGS) entry which is preliminary data.</text>
</comment>
<dbReference type="Proteomes" id="UP000572212">
    <property type="component" value="Unassembled WGS sequence"/>
</dbReference>
<gene>
    <name evidence="3" type="ORF">GGQ92_000703</name>
</gene>